<dbReference type="VEuPathDB" id="FungiDB:FUN_008552"/>
<dbReference type="SUPFAM" id="SSF52047">
    <property type="entry name" value="RNI-like"/>
    <property type="match status" value="1"/>
</dbReference>
<proteinExistence type="predicted"/>
<dbReference type="AlphaFoldDB" id="A0A2N1ML27"/>
<dbReference type="Gene3D" id="3.80.10.10">
    <property type="entry name" value="Ribonuclease Inhibitor"/>
    <property type="match status" value="1"/>
</dbReference>
<accession>A0A2N1ML27</accession>
<dbReference type="VEuPathDB" id="FungiDB:RhiirFUN_023750"/>
<dbReference type="Proteomes" id="UP000233469">
    <property type="component" value="Unassembled WGS sequence"/>
</dbReference>
<gene>
    <name evidence="1" type="ORF">RhiirC2_855758</name>
</gene>
<comment type="caution">
    <text evidence="1">The sequence shown here is derived from an EMBL/GenBank/DDBJ whole genome shotgun (WGS) entry which is preliminary data.</text>
</comment>
<dbReference type="InterPro" id="IPR032675">
    <property type="entry name" value="LRR_dom_sf"/>
</dbReference>
<name>A0A2N1ML27_9GLOM</name>
<dbReference type="EMBL" id="LLXL01001955">
    <property type="protein sequence ID" value="PKK62316.1"/>
    <property type="molecule type" value="Genomic_DNA"/>
</dbReference>
<evidence type="ECO:0008006" key="3">
    <source>
        <dbReference type="Google" id="ProtNLM"/>
    </source>
</evidence>
<sequence length="458" mass="53421">MTCQLPTDCLNDIFEYLEEDKFTLHSCLLANHLWCEISVRILWRNIWNFNYQQRSSRVASSILSTLIACLPDESKKLLCDNKIFISTPTSKPLLFNYASFCKALSIYEIKWMINSIFKNKPSINLLSSKDKNILVANEIIKMFANQIFSLRKLTYHPYYYHGQYIYTSISFSHFPGARDLLELCCSSSLPSDFFHQLSQICHNLQSISISFDDYVSNELKELISSQNNLKKLSLSAFEKSWADIIPAITKHSHTITKLQLYGGNEELPLSFISLFSNLQEFLFSFFDGTGFEDFRMLQYIKFSKLQVLKIPYQCPNPQYMMKFLENNGKNLKNCQYLVSIKIWCGKGYFSEFLSEKEVLEIVAKYSPNNFCELKIYNISKSDLSPDDLESFFISWEERTPKKLLLIIIIVDDEDRYYNSTSSETLEIIGKYEDLGTIKFLTKSDDKEKEEEEEDHYCG</sequence>
<organism evidence="1 2">
    <name type="scientific">Rhizophagus irregularis</name>
    <dbReference type="NCBI Taxonomy" id="588596"/>
    <lineage>
        <taxon>Eukaryota</taxon>
        <taxon>Fungi</taxon>
        <taxon>Fungi incertae sedis</taxon>
        <taxon>Mucoromycota</taxon>
        <taxon>Glomeromycotina</taxon>
        <taxon>Glomeromycetes</taxon>
        <taxon>Glomerales</taxon>
        <taxon>Glomeraceae</taxon>
        <taxon>Rhizophagus</taxon>
    </lineage>
</organism>
<protein>
    <recommendedName>
        <fullName evidence="3">F-box domain-containing protein</fullName>
    </recommendedName>
</protein>
<reference evidence="1 2" key="1">
    <citation type="submission" date="2016-04" db="EMBL/GenBank/DDBJ databases">
        <title>Genome analyses suggest a sexual origin of heterokaryosis in a supposedly ancient asexual fungus.</title>
        <authorList>
            <person name="Ropars J."/>
            <person name="Sedzielewska K."/>
            <person name="Noel J."/>
            <person name="Charron P."/>
            <person name="Farinelli L."/>
            <person name="Marton T."/>
            <person name="Kruger M."/>
            <person name="Pelin A."/>
            <person name="Brachmann A."/>
            <person name="Corradi N."/>
        </authorList>
    </citation>
    <scope>NUCLEOTIDE SEQUENCE [LARGE SCALE GENOMIC DNA]</scope>
    <source>
        <strain evidence="1 2">C2</strain>
    </source>
</reference>
<evidence type="ECO:0000313" key="1">
    <source>
        <dbReference type="EMBL" id="PKK62316.1"/>
    </source>
</evidence>
<dbReference type="VEuPathDB" id="FungiDB:RhiirA1_464440"/>
<evidence type="ECO:0000313" key="2">
    <source>
        <dbReference type="Proteomes" id="UP000233469"/>
    </source>
</evidence>
<reference evidence="1 2" key="2">
    <citation type="submission" date="2017-10" db="EMBL/GenBank/DDBJ databases">
        <title>Extensive intraspecific genome diversity in a model arbuscular mycorrhizal fungus.</title>
        <authorList>
            <person name="Chen E.C.H."/>
            <person name="Morin E."/>
            <person name="Baudet D."/>
            <person name="Noel J."/>
            <person name="Ndikumana S."/>
            <person name="Charron P."/>
            <person name="St-Onge C."/>
            <person name="Giorgi J."/>
            <person name="Grigoriev I.V."/>
            <person name="Roux C."/>
            <person name="Martin F.M."/>
            <person name="Corradi N."/>
        </authorList>
    </citation>
    <scope>NUCLEOTIDE SEQUENCE [LARGE SCALE GENOMIC DNA]</scope>
    <source>
        <strain evidence="1 2">C2</strain>
    </source>
</reference>